<keyword evidence="1" id="KW-0507">mRNA processing</keyword>
<dbReference type="AlphaFoldDB" id="A0AAD7FJZ3"/>
<proteinExistence type="predicted"/>
<gene>
    <name evidence="4" type="ORF">FB45DRAFT_869370</name>
</gene>
<evidence type="ECO:0000256" key="2">
    <source>
        <dbReference type="SAM" id="MobiDB-lite"/>
    </source>
</evidence>
<evidence type="ECO:0000313" key="4">
    <source>
        <dbReference type="EMBL" id="KAJ7624442.1"/>
    </source>
</evidence>
<dbReference type="EMBL" id="JARKIF010000013">
    <property type="protein sequence ID" value="KAJ7624442.1"/>
    <property type="molecule type" value="Genomic_DNA"/>
</dbReference>
<evidence type="ECO:0000313" key="5">
    <source>
        <dbReference type="Proteomes" id="UP001221142"/>
    </source>
</evidence>
<feature type="region of interest" description="Disordered" evidence="2">
    <location>
        <begin position="220"/>
        <end position="243"/>
    </location>
</feature>
<name>A0AAD7FJZ3_9AGAR</name>
<dbReference type="GO" id="GO:0008270">
    <property type="term" value="F:zinc ion binding"/>
    <property type="evidence" value="ECO:0007669"/>
    <property type="project" value="InterPro"/>
</dbReference>
<feature type="domain" description="CCHC-type" evidence="3">
    <location>
        <begin position="343"/>
        <end position="359"/>
    </location>
</feature>
<dbReference type="GO" id="GO:0003676">
    <property type="term" value="F:nucleic acid binding"/>
    <property type="evidence" value="ECO:0007669"/>
    <property type="project" value="InterPro"/>
</dbReference>
<dbReference type="Pfam" id="PF00098">
    <property type="entry name" value="zf-CCHC"/>
    <property type="match status" value="1"/>
</dbReference>
<dbReference type="Proteomes" id="UP001221142">
    <property type="component" value="Unassembled WGS sequence"/>
</dbReference>
<evidence type="ECO:0000259" key="3">
    <source>
        <dbReference type="SMART" id="SM00343"/>
    </source>
</evidence>
<dbReference type="InterPro" id="IPR001878">
    <property type="entry name" value="Znf_CCHC"/>
</dbReference>
<comment type="caution">
    <text evidence="4">The sequence shown here is derived from an EMBL/GenBank/DDBJ whole genome shotgun (WGS) entry which is preliminary data.</text>
</comment>
<feature type="region of interest" description="Disordered" evidence="2">
    <location>
        <begin position="507"/>
        <end position="528"/>
    </location>
</feature>
<dbReference type="GO" id="GO:0006397">
    <property type="term" value="P:mRNA processing"/>
    <property type="evidence" value="ECO:0007669"/>
    <property type="project" value="UniProtKB-KW"/>
</dbReference>
<evidence type="ECO:0000256" key="1">
    <source>
        <dbReference type="ARBA" id="ARBA00022664"/>
    </source>
</evidence>
<dbReference type="InterPro" id="IPR036875">
    <property type="entry name" value="Znf_CCHC_sf"/>
</dbReference>
<dbReference type="SUPFAM" id="SSF57756">
    <property type="entry name" value="Retrovirus zinc finger-like domains"/>
    <property type="match status" value="1"/>
</dbReference>
<feature type="compositionally biased region" description="Acidic residues" evidence="2">
    <location>
        <begin position="517"/>
        <end position="527"/>
    </location>
</feature>
<protein>
    <recommendedName>
        <fullName evidence="3">CCHC-type domain-containing protein</fullName>
    </recommendedName>
</protein>
<dbReference type="SMART" id="SM00343">
    <property type="entry name" value="ZnF_C2HC"/>
    <property type="match status" value="1"/>
</dbReference>
<accession>A0AAD7FJZ3</accession>
<organism evidence="4 5">
    <name type="scientific">Roridomyces roridus</name>
    <dbReference type="NCBI Taxonomy" id="1738132"/>
    <lineage>
        <taxon>Eukaryota</taxon>
        <taxon>Fungi</taxon>
        <taxon>Dikarya</taxon>
        <taxon>Basidiomycota</taxon>
        <taxon>Agaricomycotina</taxon>
        <taxon>Agaricomycetes</taxon>
        <taxon>Agaricomycetidae</taxon>
        <taxon>Agaricales</taxon>
        <taxon>Marasmiineae</taxon>
        <taxon>Mycenaceae</taxon>
        <taxon>Roridomyces</taxon>
    </lineage>
</organism>
<reference evidence="4" key="1">
    <citation type="submission" date="2023-03" db="EMBL/GenBank/DDBJ databases">
        <title>Massive genome expansion in bonnet fungi (Mycena s.s.) driven by repeated elements and novel gene families across ecological guilds.</title>
        <authorList>
            <consortium name="Lawrence Berkeley National Laboratory"/>
            <person name="Harder C.B."/>
            <person name="Miyauchi S."/>
            <person name="Viragh M."/>
            <person name="Kuo A."/>
            <person name="Thoen E."/>
            <person name="Andreopoulos B."/>
            <person name="Lu D."/>
            <person name="Skrede I."/>
            <person name="Drula E."/>
            <person name="Henrissat B."/>
            <person name="Morin E."/>
            <person name="Kohler A."/>
            <person name="Barry K."/>
            <person name="LaButti K."/>
            <person name="Morin E."/>
            <person name="Salamov A."/>
            <person name="Lipzen A."/>
            <person name="Mereny Z."/>
            <person name="Hegedus B."/>
            <person name="Baldrian P."/>
            <person name="Stursova M."/>
            <person name="Weitz H."/>
            <person name="Taylor A."/>
            <person name="Grigoriev I.V."/>
            <person name="Nagy L.G."/>
            <person name="Martin F."/>
            <person name="Kauserud H."/>
        </authorList>
    </citation>
    <scope>NUCLEOTIDE SEQUENCE</scope>
    <source>
        <strain evidence="4">9284</strain>
    </source>
</reference>
<keyword evidence="5" id="KW-1185">Reference proteome</keyword>
<sequence>MSDTGVTALGSAKGFKVPESWDKARPEFYGSEPEAIEEYIEDCNTVIEKGKIVDEQDKKRVYVKYLKTAALRDQWKTLKSFKDTAKTAQEFIEEVLTFYPEVKELKNGSTAAMAKLCRENKGIRIEEEGKLKRFGMAFKSLYSKLSGNNPVITNKEACDKYIGVLENSFKSSLRNALANAHILEEKLRAIGVPQATQRAHRQEDPIELEVLVDLAESMARSKNVDESGDESEPEDSGSRKKRVRFEYVKNEPVDEKLGGFEQALSSLKDSVLLIQKENQHSNAKFEELIRTFQQAKIAPAPRPPSPGVYQDSRFIAGVPQRTAFNGGRSGYQGNPMRPPPKGDCHYCQGLGHWSRECPSKEEHIKKGWLHVGENGSHKLGDGGWIPGGDAPQSQKVEEYWARKGAAKANYQAGPYASTYFNQGEADYVTEYPEDAIDEIRSLRAQLANFQAAEPRAEPSSYVQHVQPAQIVQRGAEPSSSGDMANQFLQRAMNQAVQGLLSQAFSGLEDSQARADEAHDEEEEEEVEPLVAPEFPFKDVVPVNQGPLPEKDKAGEKYKLRAPIQKTEVVDSVVMKLKRALVDAVTVEEILAVSEAVRDAMVTEASRKRVPVKQAKLQDQALPFVELRDESSPPIWYLAESTYLQGVVLFQIR</sequence>
<feature type="compositionally biased region" description="Acidic residues" evidence="2">
    <location>
        <begin position="226"/>
        <end position="235"/>
    </location>
</feature>
<dbReference type="Gene3D" id="4.10.60.10">
    <property type="entry name" value="Zinc finger, CCHC-type"/>
    <property type="match status" value="1"/>
</dbReference>